<evidence type="ECO:0000313" key="2">
    <source>
        <dbReference type="EMBL" id="KAI0524526.1"/>
    </source>
</evidence>
<dbReference type="PANTHER" id="PTHR12683:SF13">
    <property type="entry name" value="CDK-ACTIVATING KINASE ASSEMBLY FACTOR MAT1"/>
    <property type="match status" value="1"/>
</dbReference>
<dbReference type="PANTHER" id="PTHR12683">
    <property type="entry name" value="CDK-ACTIVATING KINASE ASSEMBLY FACTOR MAT1"/>
    <property type="match status" value="1"/>
</dbReference>
<dbReference type="AlphaFoldDB" id="A0A8T3BYX9"/>
<dbReference type="GO" id="GO:0006357">
    <property type="term" value="P:regulation of transcription by RNA polymerase II"/>
    <property type="evidence" value="ECO:0007669"/>
    <property type="project" value="TreeGrafter"/>
</dbReference>
<feature type="domain" description="MAT1 centre" evidence="1">
    <location>
        <begin position="12"/>
        <end position="89"/>
    </location>
</feature>
<gene>
    <name evidence="2" type="ORF">KFK09_003900</name>
</gene>
<accession>A0A8T3BYX9</accession>
<organism evidence="2 3">
    <name type="scientific">Dendrobium nobile</name>
    <name type="common">Orchid</name>
    <dbReference type="NCBI Taxonomy" id="94219"/>
    <lineage>
        <taxon>Eukaryota</taxon>
        <taxon>Viridiplantae</taxon>
        <taxon>Streptophyta</taxon>
        <taxon>Embryophyta</taxon>
        <taxon>Tracheophyta</taxon>
        <taxon>Spermatophyta</taxon>
        <taxon>Magnoliopsida</taxon>
        <taxon>Liliopsida</taxon>
        <taxon>Asparagales</taxon>
        <taxon>Orchidaceae</taxon>
        <taxon>Epidendroideae</taxon>
        <taxon>Malaxideae</taxon>
        <taxon>Dendrobiinae</taxon>
        <taxon>Dendrobium</taxon>
    </lineage>
</organism>
<dbReference type="SMR" id="A0A8T3BYX9"/>
<protein>
    <recommendedName>
        <fullName evidence="1">MAT1 centre domain-containing protein</fullName>
    </recommendedName>
</protein>
<dbReference type="OrthoDB" id="5963at2759"/>
<keyword evidence="3" id="KW-1185">Reference proteome</keyword>
<sequence>MVAMSGSTSFVKEMTIRKRVSSIFNKREEDFPSLKEYNDYLEEVEDMTFNLIEGIDVDAIESNIAKYQEENADQIIIARARKAEELAAALNASKGPVQTETTDLGAGLGSQTTGTGLQGHYAPTTLPGAGLLQPRPTGMVPQPLPIGGPSIHPHGYAVEDEEGMKLRAERAAKAGGWTADLSRKRALEEAFNSIWI</sequence>
<dbReference type="EMBL" id="JAGYWB010000004">
    <property type="protein sequence ID" value="KAI0524526.1"/>
    <property type="molecule type" value="Genomic_DNA"/>
</dbReference>
<dbReference type="Proteomes" id="UP000829196">
    <property type="component" value="Unassembled WGS sequence"/>
</dbReference>
<evidence type="ECO:0000259" key="1">
    <source>
        <dbReference type="Pfam" id="PF06391"/>
    </source>
</evidence>
<dbReference type="GO" id="GO:0006281">
    <property type="term" value="P:DNA repair"/>
    <property type="evidence" value="ECO:0007669"/>
    <property type="project" value="TreeGrafter"/>
</dbReference>
<proteinExistence type="predicted"/>
<evidence type="ECO:0000313" key="3">
    <source>
        <dbReference type="Proteomes" id="UP000829196"/>
    </source>
</evidence>
<comment type="caution">
    <text evidence="2">The sequence shown here is derived from an EMBL/GenBank/DDBJ whole genome shotgun (WGS) entry which is preliminary data.</text>
</comment>
<dbReference type="InterPro" id="IPR015877">
    <property type="entry name" value="MAT1_centre"/>
</dbReference>
<dbReference type="Pfam" id="PF06391">
    <property type="entry name" value="MAT1"/>
    <property type="match status" value="1"/>
</dbReference>
<name>A0A8T3BYX9_DENNO</name>
<dbReference type="GO" id="GO:0005675">
    <property type="term" value="C:transcription factor TFIIH holo complex"/>
    <property type="evidence" value="ECO:0007669"/>
    <property type="project" value="TreeGrafter"/>
</dbReference>
<reference evidence="2" key="1">
    <citation type="journal article" date="2022" name="Front. Genet.">
        <title>Chromosome-Scale Assembly of the Dendrobium nobile Genome Provides Insights Into the Molecular Mechanism of the Biosynthesis of the Medicinal Active Ingredient of Dendrobium.</title>
        <authorList>
            <person name="Xu Q."/>
            <person name="Niu S.-C."/>
            <person name="Li K.-L."/>
            <person name="Zheng P.-J."/>
            <person name="Zhang X.-J."/>
            <person name="Jia Y."/>
            <person name="Liu Y."/>
            <person name="Niu Y.-X."/>
            <person name="Yu L.-H."/>
            <person name="Chen D.-F."/>
            <person name="Zhang G.-Q."/>
        </authorList>
    </citation>
    <scope>NUCLEOTIDE SEQUENCE</scope>
    <source>
        <tissue evidence="2">Leaf</tissue>
    </source>
</reference>